<dbReference type="Proteomes" id="UP000823877">
    <property type="component" value="Unassembled WGS sequence"/>
</dbReference>
<dbReference type="GO" id="GO:0006508">
    <property type="term" value="P:proteolysis"/>
    <property type="evidence" value="ECO:0007669"/>
    <property type="project" value="UniProtKB-KW"/>
</dbReference>
<dbReference type="EC" id="3.4.23.36" evidence="9"/>
<dbReference type="Pfam" id="PF01252">
    <property type="entry name" value="Peptidase_A8"/>
    <property type="match status" value="1"/>
</dbReference>
<comment type="pathway">
    <text evidence="9">Protein modification; lipoprotein biosynthesis (signal peptide cleavage).</text>
</comment>
<keyword evidence="8 9" id="KW-0472">Membrane</keyword>
<comment type="caution">
    <text evidence="9">Lacks conserved residue(s) required for the propagation of feature annotation.</text>
</comment>
<evidence type="ECO:0000313" key="13">
    <source>
        <dbReference type="Proteomes" id="UP000823877"/>
    </source>
</evidence>
<keyword evidence="3 9" id="KW-0645">Protease</keyword>
<comment type="caution">
    <text evidence="12">The sequence shown here is derived from an EMBL/GenBank/DDBJ whole genome shotgun (WGS) entry which is preliminary data.</text>
</comment>
<dbReference type="NCBIfam" id="TIGR00077">
    <property type="entry name" value="lspA"/>
    <property type="match status" value="1"/>
</dbReference>
<reference evidence="12" key="2">
    <citation type="submission" date="2021-04" db="EMBL/GenBank/DDBJ databases">
        <authorList>
            <person name="Gilroy R."/>
        </authorList>
    </citation>
    <scope>NUCLEOTIDE SEQUENCE</scope>
    <source>
        <strain evidence="12">CHK188-16595</strain>
    </source>
</reference>
<feature type="transmembrane region" description="Helical" evidence="9">
    <location>
        <begin position="64"/>
        <end position="82"/>
    </location>
</feature>
<feature type="transmembrane region" description="Helical" evidence="9">
    <location>
        <begin position="89"/>
        <end position="107"/>
    </location>
</feature>
<feature type="transmembrane region" description="Helical" evidence="9">
    <location>
        <begin position="127"/>
        <end position="148"/>
    </location>
</feature>
<evidence type="ECO:0000256" key="7">
    <source>
        <dbReference type="ARBA" id="ARBA00022989"/>
    </source>
</evidence>
<evidence type="ECO:0000256" key="2">
    <source>
        <dbReference type="ARBA" id="ARBA00022475"/>
    </source>
</evidence>
<protein>
    <recommendedName>
        <fullName evidence="9">Lipoprotein signal peptidase</fullName>
        <ecNumber evidence="9">3.4.23.36</ecNumber>
    </recommendedName>
    <alternativeName>
        <fullName evidence="9">Prolipoprotein signal peptidase</fullName>
    </alternativeName>
    <alternativeName>
        <fullName evidence="9">Signal peptidase II</fullName>
        <shortName evidence="9">SPase II</shortName>
    </alternativeName>
</protein>
<name>A0A9D2MIZ5_9FIRM</name>
<evidence type="ECO:0000256" key="9">
    <source>
        <dbReference type="HAMAP-Rule" id="MF_00161"/>
    </source>
</evidence>
<reference evidence="12" key="1">
    <citation type="journal article" date="2021" name="PeerJ">
        <title>Extensive microbial diversity within the chicken gut microbiome revealed by metagenomics and culture.</title>
        <authorList>
            <person name="Gilroy R."/>
            <person name="Ravi A."/>
            <person name="Getino M."/>
            <person name="Pursley I."/>
            <person name="Horton D.L."/>
            <person name="Alikhan N.F."/>
            <person name="Baker D."/>
            <person name="Gharbi K."/>
            <person name="Hall N."/>
            <person name="Watson M."/>
            <person name="Adriaenssens E.M."/>
            <person name="Foster-Nyarko E."/>
            <person name="Jarju S."/>
            <person name="Secka A."/>
            <person name="Antonio M."/>
            <person name="Oren A."/>
            <person name="Chaudhuri R.R."/>
            <person name="La Ragione R."/>
            <person name="Hildebrand F."/>
            <person name="Pallen M.J."/>
        </authorList>
    </citation>
    <scope>NUCLEOTIDE SEQUENCE</scope>
    <source>
        <strain evidence="12">CHK188-16595</strain>
    </source>
</reference>
<keyword evidence="6 9" id="KW-0378">Hydrolase</keyword>
<evidence type="ECO:0000256" key="3">
    <source>
        <dbReference type="ARBA" id="ARBA00022670"/>
    </source>
</evidence>
<comment type="function">
    <text evidence="9 10">This protein specifically catalyzes the removal of signal peptides from prolipoproteins.</text>
</comment>
<accession>A0A9D2MIZ5</accession>
<comment type="catalytic activity">
    <reaction evidence="9 10">
        <text>Release of signal peptides from bacterial membrane prolipoproteins. Hydrolyzes -Xaa-Yaa-Zaa-|-(S,diacylglyceryl)Cys-, in which Xaa is hydrophobic (preferably Leu), and Yaa (Ala or Ser) and Zaa (Gly or Ala) have small, neutral side chains.</text>
        <dbReference type="EC" id="3.4.23.36"/>
    </reaction>
</comment>
<evidence type="ECO:0000256" key="6">
    <source>
        <dbReference type="ARBA" id="ARBA00022801"/>
    </source>
</evidence>
<keyword evidence="7 9" id="KW-1133">Transmembrane helix</keyword>
<dbReference type="InterPro" id="IPR001872">
    <property type="entry name" value="Peptidase_A8"/>
</dbReference>
<dbReference type="GO" id="GO:0004190">
    <property type="term" value="F:aspartic-type endopeptidase activity"/>
    <property type="evidence" value="ECO:0007669"/>
    <property type="project" value="UniProtKB-UniRule"/>
</dbReference>
<evidence type="ECO:0000256" key="8">
    <source>
        <dbReference type="ARBA" id="ARBA00023136"/>
    </source>
</evidence>
<sequence>MHRKKHIWCAVMILLITAFDQFTKFLAVTYLKGSEPFEFIRGVVRFTYSENTGMAFSMFSGARWVFVALTVVVCVGILWYLFSNRCRSLWLYWSLGVVCAGGLGNLIDRVLYGYVVDFIEPVFINFAIFNIADCAVTLGAVSLIAYLICDLFKKEDKTVA</sequence>
<evidence type="ECO:0000256" key="4">
    <source>
        <dbReference type="ARBA" id="ARBA00022692"/>
    </source>
</evidence>
<keyword evidence="5 9" id="KW-0064">Aspartyl protease</keyword>
<proteinExistence type="inferred from homology"/>
<evidence type="ECO:0000256" key="10">
    <source>
        <dbReference type="RuleBase" id="RU000594"/>
    </source>
</evidence>
<evidence type="ECO:0000256" key="5">
    <source>
        <dbReference type="ARBA" id="ARBA00022750"/>
    </source>
</evidence>
<evidence type="ECO:0000313" key="12">
    <source>
        <dbReference type="EMBL" id="HJB74919.1"/>
    </source>
</evidence>
<comment type="subcellular location">
    <subcellularLocation>
        <location evidence="9">Cell membrane</location>
        <topology evidence="9">Multi-pass membrane protein</topology>
    </subcellularLocation>
</comment>
<dbReference type="GO" id="GO:0005886">
    <property type="term" value="C:plasma membrane"/>
    <property type="evidence" value="ECO:0007669"/>
    <property type="project" value="UniProtKB-SubCell"/>
</dbReference>
<feature type="active site" evidence="9">
    <location>
        <position position="117"/>
    </location>
</feature>
<dbReference type="PRINTS" id="PR00781">
    <property type="entry name" value="LIPOSIGPTASE"/>
</dbReference>
<keyword evidence="2 9" id="KW-1003">Cell membrane</keyword>
<evidence type="ECO:0000256" key="11">
    <source>
        <dbReference type="RuleBase" id="RU004181"/>
    </source>
</evidence>
<dbReference type="PANTHER" id="PTHR33695">
    <property type="entry name" value="LIPOPROTEIN SIGNAL PEPTIDASE"/>
    <property type="match status" value="1"/>
</dbReference>
<dbReference type="PROSITE" id="PS00855">
    <property type="entry name" value="SPASE_II"/>
    <property type="match status" value="1"/>
</dbReference>
<dbReference type="EMBL" id="DWXN01000010">
    <property type="protein sequence ID" value="HJB74919.1"/>
    <property type="molecule type" value="Genomic_DNA"/>
</dbReference>
<comment type="similarity">
    <text evidence="1 9 11">Belongs to the peptidase A8 family.</text>
</comment>
<evidence type="ECO:0000256" key="1">
    <source>
        <dbReference type="ARBA" id="ARBA00006139"/>
    </source>
</evidence>
<dbReference type="AlphaFoldDB" id="A0A9D2MIZ5"/>
<feature type="active site" evidence="9">
    <location>
        <position position="133"/>
    </location>
</feature>
<gene>
    <name evidence="9 12" type="primary">lspA</name>
    <name evidence="12" type="ORF">IAA37_04500</name>
</gene>
<keyword evidence="4 9" id="KW-0812">Transmembrane</keyword>
<organism evidence="12 13">
    <name type="scientific">Candidatus Eubacterium faecale</name>
    <dbReference type="NCBI Taxonomy" id="2838568"/>
    <lineage>
        <taxon>Bacteria</taxon>
        <taxon>Bacillati</taxon>
        <taxon>Bacillota</taxon>
        <taxon>Clostridia</taxon>
        <taxon>Eubacteriales</taxon>
        <taxon>Eubacteriaceae</taxon>
        <taxon>Eubacterium</taxon>
    </lineage>
</organism>
<dbReference type="PANTHER" id="PTHR33695:SF1">
    <property type="entry name" value="LIPOPROTEIN SIGNAL PEPTIDASE"/>
    <property type="match status" value="1"/>
</dbReference>
<dbReference type="HAMAP" id="MF_00161">
    <property type="entry name" value="LspA"/>
    <property type="match status" value="1"/>
</dbReference>